<feature type="compositionally biased region" description="Basic and acidic residues" evidence="1">
    <location>
        <begin position="16"/>
        <end position="25"/>
    </location>
</feature>
<evidence type="ECO:0000313" key="3">
    <source>
        <dbReference type="Proteomes" id="UP000237061"/>
    </source>
</evidence>
<dbReference type="AlphaFoldDB" id="A0A2S3ZTL5"/>
<protein>
    <submittedName>
        <fullName evidence="2">Uncharacterized protein</fullName>
    </submittedName>
</protein>
<feature type="region of interest" description="Disordered" evidence="1">
    <location>
        <begin position="1"/>
        <end position="61"/>
    </location>
</feature>
<dbReference type="EMBL" id="PPXC01000012">
    <property type="protein sequence ID" value="POH72611.1"/>
    <property type="molecule type" value="Genomic_DNA"/>
</dbReference>
<organism evidence="2 3">
    <name type="scientific">Arthrobacter glacialis</name>
    <dbReference type="NCBI Taxonomy" id="1664"/>
    <lineage>
        <taxon>Bacteria</taxon>
        <taxon>Bacillati</taxon>
        <taxon>Actinomycetota</taxon>
        <taxon>Actinomycetes</taxon>
        <taxon>Micrococcales</taxon>
        <taxon>Micrococcaceae</taxon>
        <taxon>Arthrobacter</taxon>
    </lineage>
</organism>
<gene>
    <name evidence="2" type="ORF">CVS27_14640</name>
</gene>
<evidence type="ECO:0000313" key="2">
    <source>
        <dbReference type="EMBL" id="POH72611.1"/>
    </source>
</evidence>
<reference evidence="2 3" key="1">
    <citation type="submission" date="2018-01" db="EMBL/GenBank/DDBJ databases">
        <title>Arthrobacter sp. nov., from glaciers in China.</title>
        <authorList>
            <person name="Liu Q."/>
            <person name="Xin Y.-H."/>
        </authorList>
    </citation>
    <scope>NUCLEOTIDE SEQUENCE [LARGE SCALE GENOMIC DNA]</scope>
    <source>
        <strain evidence="2 3">HLT2-12-2</strain>
    </source>
</reference>
<accession>A0A2S3ZTL5</accession>
<name>A0A2S3ZTL5_ARTGL</name>
<comment type="caution">
    <text evidence="2">The sequence shown here is derived from an EMBL/GenBank/DDBJ whole genome shotgun (WGS) entry which is preliminary data.</text>
</comment>
<feature type="compositionally biased region" description="Basic and acidic residues" evidence="1">
    <location>
        <begin position="35"/>
        <end position="51"/>
    </location>
</feature>
<dbReference type="Proteomes" id="UP000237061">
    <property type="component" value="Unassembled WGS sequence"/>
</dbReference>
<keyword evidence="3" id="KW-1185">Reference proteome</keyword>
<proteinExistence type="predicted"/>
<sequence>MGGGQRAKGQPLTESAEQHRPHYGDLEGCTGSGVGDRHHASQNQRKGDDPQGRVADFPRQT</sequence>
<evidence type="ECO:0000256" key="1">
    <source>
        <dbReference type="SAM" id="MobiDB-lite"/>
    </source>
</evidence>